<dbReference type="AlphaFoldDB" id="A0A3B1AAA0"/>
<feature type="non-terminal residue" evidence="2">
    <location>
        <position position="41"/>
    </location>
</feature>
<organism evidence="2">
    <name type="scientific">hydrothermal vent metagenome</name>
    <dbReference type="NCBI Taxonomy" id="652676"/>
    <lineage>
        <taxon>unclassified sequences</taxon>
        <taxon>metagenomes</taxon>
        <taxon>ecological metagenomes</taxon>
    </lineage>
</organism>
<evidence type="ECO:0000256" key="1">
    <source>
        <dbReference type="SAM" id="MobiDB-lite"/>
    </source>
</evidence>
<proteinExistence type="predicted"/>
<dbReference type="EMBL" id="UOFU01000283">
    <property type="protein sequence ID" value="VAX02659.1"/>
    <property type="molecule type" value="Genomic_DNA"/>
</dbReference>
<reference evidence="2" key="1">
    <citation type="submission" date="2018-06" db="EMBL/GenBank/DDBJ databases">
        <authorList>
            <person name="Zhirakovskaya E."/>
        </authorList>
    </citation>
    <scope>NUCLEOTIDE SEQUENCE</scope>
</reference>
<sequence length="41" mass="4452">MRKTLMALTLAGMMTGLSATQASEGHDHESEKGMSHDEHSH</sequence>
<protein>
    <submittedName>
        <fullName evidence="2">Uncharacterized protein</fullName>
    </submittedName>
</protein>
<name>A0A3B1AAA0_9ZZZZ</name>
<accession>A0A3B1AAA0</accession>
<gene>
    <name evidence="2" type="ORF">MNBD_GAMMA20-1447</name>
</gene>
<evidence type="ECO:0000313" key="2">
    <source>
        <dbReference type="EMBL" id="VAX02659.1"/>
    </source>
</evidence>
<feature type="compositionally biased region" description="Basic and acidic residues" evidence="1">
    <location>
        <begin position="24"/>
        <end position="41"/>
    </location>
</feature>
<feature type="region of interest" description="Disordered" evidence="1">
    <location>
        <begin position="16"/>
        <end position="41"/>
    </location>
</feature>